<sequence length="297" mass="34207">MQHPPRPELLEDNYFYVESSPFSWTFPKWHGLNRKELINTHIELKTKLHTALKADASWVSRLEKWSYKTCGTALEEDDAIDLLIDVLWLVYEDDLEGALECIVLRQLDIYSTVPPKINGIVDSLESDDEEDEQKKAETTPSSRPILNARNHTAWNKKLDDPKEQMNICQDWAQDLLSFFRFPGGIIVDEVPASLEMLVDDLRQMRAVSPKIWNTQTWHDAVHDSGLANGIALVCRPDTLLETSSEVIAQSFRDHRWKESLGEVLDRWTPKAAFTAEIILDKVSFNYYKLIASSSYRL</sequence>
<comment type="caution">
    <text evidence="2">The sequence shown here is derived from an EMBL/GenBank/DDBJ whole genome shotgun (WGS) entry which is preliminary data.</text>
</comment>
<evidence type="ECO:0000256" key="1">
    <source>
        <dbReference type="SAM" id="MobiDB-lite"/>
    </source>
</evidence>
<evidence type="ECO:0000313" key="3">
    <source>
        <dbReference type="Proteomes" id="UP000076154"/>
    </source>
</evidence>
<dbReference type="AlphaFoldDB" id="A0A369JDL2"/>
<dbReference type="InParanoid" id="A0A369JDL2"/>
<accession>A0A369JDL2</accession>
<dbReference type="EMBL" id="LUEZ02000080">
    <property type="protein sequence ID" value="RDB19422.1"/>
    <property type="molecule type" value="Genomic_DNA"/>
</dbReference>
<dbReference type="OrthoDB" id="3045558at2759"/>
<feature type="region of interest" description="Disordered" evidence="1">
    <location>
        <begin position="121"/>
        <end position="144"/>
    </location>
</feature>
<dbReference type="Proteomes" id="UP000076154">
    <property type="component" value="Unassembled WGS sequence"/>
</dbReference>
<reference evidence="2" key="1">
    <citation type="submission" date="2018-04" db="EMBL/GenBank/DDBJ databases">
        <title>Whole genome sequencing of Hypsizygus marmoreus.</title>
        <authorList>
            <person name="Choi I.-G."/>
            <person name="Min B."/>
            <person name="Kim J.-G."/>
            <person name="Kim S."/>
            <person name="Oh Y.-L."/>
            <person name="Kong W.-S."/>
            <person name="Park H."/>
            <person name="Jeong J."/>
            <person name="Song E.-S."/>
        </authorList>
    </citation>
    <scope>NUCLEOTIDE SEQUENCE [LARGE SCALE GENOMIC DNA]</scope>
    <source>
        <strain evidence="2">51987-8</strain>
    </source>
</reference>
<protein>
    <submittedName>
        <fullName evidence="2">Uncharacterized protein</fullName>
    </submittedName>
</protein>
<name>A0A369JDL2_HYPMA</name>
<organism evidence="2 3">
    <name type="scientific">Hypsizygus marmoreus</name>
    <name type="common">White beech mushroom</name>
    <name type="synonym">Agaricus marmoreus</name>
    <dbReference type="NCBI Taxonomy" id="39966"/>
    <lineage>
        <taxon>Eukaryota</taxon>
        <taxon>Fungi</taxon>
        <taxon>Dikarya</taxon>
        <taxon>Basidiomycota</taxon>
        <taxon>Agaricomycotina</taxon>
        <taxon>Agaricomycetes</taxon>
        <taxon>Agaricomycetidae</taxon>
        <taxon>Agaricales</taxon>
        <taxon>Tricholomatineae</taxon>
        <taxon>Lyophyllaceae</taxon>
        <taxon>Hypsizygus</taxon>
    </lineage>
</organism>
<evidence type="ECO:0000313" key="2">
    <source>
        <dbReference type="EMBL" id="RDB19422.1"/>
    </source>
</evidence>
<gene>
    <name evidence="2" type="ORF">Hypma_013713</name>
</gene>
<proteinExistence type="predicted"/>
<keyword evidence="3" id="KW-1185">Reference proteome</keyword>